<dbReference type="Pfam" id="PF12769">
    <property type="entry name" value="PNTB_4TM"/>
    <property type="match status" value="1"/>
</dbReference>
<dbReference type="PATRIC" id="fig|46429.4.peg.2615"/>
<dbReference type="InterPro" id="IPR024605">
    <property type="entry name" value="NADP_transhyd_a_C"/>
</dbReference>
<keyword evidence="1" id="KW-0812">Transmembrane</keyword>
<gene>
    <name evidence="3" type="ORF">BV95_02637</name>
</gene>
<keyword evidence="1" id="KW-0472">Membrane</keyword>
<feature type="transmembrane region" description="Helical" evidence="1">
    <location>
        <begin position="29"/>
        <end position="49"/>
    </location>
</feature>
<dbReference type="OrthoDB" id="7477683at2"/>
<feature type="domain" description="NAD(P) transhydrogenase alpha subunit C-terminal" evidence="2">
    <location>
        <begin position="6"/>
        <end position="81"/>
    </location>
</feature>
<dbReference type="AlphaFoldDB" id="A0A081RD40"/>
<proteinExistence type="predicted"/>
<accession>A0A081RD40</accession>
<protein>
    <submittedName>
        <fullName evidence="3">NAD(P) transhydrogenase alpha subunit</fullName>
    </submittedName>
</protein>
<comment type="caution">
    <text evidence="3">The sequence shown here is derived from an EMBL/GenBank/DDBJ whole genome shotgun (WGS) entry which is preliminary data.</text>
</comment>
<feature type="transmembrane region" description="Helical" evidence="1">
    <location>
        <begin position="61"/>
        <end position="83"/>
    </location>
</feature>
<evidence type="ECO:0000256" key="1">
    <source>
        <dbReference type="SAM" id="Phobius"/>
    </source>
</evidence>
<sequence length="89" mass="8712">MTVPVLIAFSAACVLGAVAAWRARPDDGWPLVAILQMLSSAIVIGALIVAAEAGGSAARTLGLLAIVAGSAGLCGGFIAALRFGAPPEP</sequence>
<keyword evidence="1" id="KW-1133">Transmembrane helix</keyword>
<organism evidence="3 4">
    <name type="scientific">Sphingobium chlorophenolicum</name>
    <dbReference type="NCBI Taxonomy" id="46429"/>
    <lineage>
        <taxon>Bacteria</taxon>
        <taxon>Pseudomonadati</taxon>
        <taxon>Pseudomonadota</taxon>
        <taxon>Alphaproteobacteria</taxon>
        <taxon>Sphingomonadales</taxon>
        <taxon>Sphingomonadaceae</taxon>
        <taxon>Sphingobium</taxon>
    </lineage>
</organism>
<evidence type="ECO:0000313" key="4">
    <source>
        <dbReference type="Proteomes" id="UP000028411"/>
    </source>
</evidence>
<dbReference type="RefSeq" id="WP_037452519.1">
    <property type="nucleotide sequence ID" value="NZ_JFHR01000029.1"/>
</dbReference>
<evidence type="ECO:0000259" key="2">
    <source>
        <dbReference type="Pfam" id="PF12769"/>
    </source>
</evidence>
<dbReference type="EMBL" id="JFHR01000029">
    <property type="protein sequence ID" value="KEQ53113.1"/>
    <property type="molecule type" value="Genomic_DNA"/>
</dbReference>
<evidence type="ECO:0000313" key="3">
    <source>
        <dbReference type="EMBL" id="KEQ53113.1"/>
    </source>
</evidence>
<reference evidence="3 4" key="1">
    <citation type="submission" date="2014-02" db="EMBL/GenBank/DDBJ databases">
        <title>Whole genome sequence of Sphingobium chlorophenolicum NBRC 16172.</title>
        <authorList>
            <person name="Gan H.M."/>
            <person name="Gan H.Y."/>
            <person name="Chew T.H."/>
            <person name="Savka M.A."/>
        </authorList>
    </citation>
    <scope>NUCLEOTIDE SEQUENCE [LARGE SCALE GENOMIC DNA]</scope>
    <source>
        <strain evidence="3 4">NBRC 16172</strain>
    </source>
</reference>
<dbReference type="Proteomes" id="UP000028411">
    <property type="component" value="Unassembled WGS sequence"/>
</dbReference>
<name>A0A081RD40_SPHCR</name>